<feature type="domain" description="2Fe-2S ferredoxin-type" evidence="10">
    <location>
        <begin position="18"/>
        <end position="96"/>
    </location>
</feature>
<proteinExistence type="inferred from homology"/>
<evidence type="ECO:0000256" key="9">
    <source>
        <dbReference type="ARBA" id="ARBA00023014"/>
    </source>
</evidence>
<dbReference type="Pfam" id="PF01568">
    <property type="entry name" value="Molydop_binding"/>
    <property type="match status" value="1"/>
</dbReference>
<evidence type="ECO:0000256" key="3">
    <source>
        <dbReference type="ARBA" id="ARBA00022485"/>
    </source>
</evidence>
<dbReference type="InterPro" id="IPR006657">
    <property type="entry name" value="MoPterin_dinucl-bd_dom"/>
</dbReference>
<sequence length="957" mass="104595">MGLIKEIDYGTPIRVSEQTVTLTIDGMEVTVPAGTSVMAAAMQAGTQIPKLCATDSLEPFGSCRLCLVEIEGRRGTPASCTTPAENGMVVHTQNEKLAKLRKGVMELYISDHPLDCLTCAANGDCELQTQAGVVGLRDVRYGYEGDNHVRPSSEKYLPKDESNPYFTYDPSKCIVCNRCVRACEEVQGTFALTIAGRGFDSRVAAGPTNFFESECVSCGACVQACPTATLQEKSIHEYGQPEHAAVTTCAYCGVGCSFKAEMQGERVVRMVPYKGGKANEGHSCVKGRFAYGYATHKDRITKPMIREKITDPWREVSWKEAIDRAASEFKRIQAKYGKDSVGGITSSRCTNEEAYLVQKLVRAAFGNNNVDTCARVCHSPTGYGLMSTLGTSAGTQDFKSVENSDVILVIGANPTDGHPVFGSRMKKRLRQGAKLIVADPRKIDLVKSPHIKADYHLPLKPGSNVAFINALAHVIVTEGLVDEAYIRERCDLAEFESWARFIADERHSPESQQQFTGLDPAEVRGAARLYAKGGAAGIYYGLGVTEHSQGSTMVMGMANIAMATGNIGKLGAGVNPLRGQNNVQGSCDMGSFPHELTGYRHVSDDATRESFEALWGAKLDNAPGLRITNMLDEAVEGTFKGLYIQGEDIAQSDPDTHHVTSGLMAMECIVVQDLFLNETAKYAHVFLPGASFLEKDGTFTNAERRISRVRKVMAPMGGYGDWEGTVLLSNALGYPMSYSHPSEIMDEIAGLTPSFTGVSYAKLDALGSVQWPCNEKAPLGTPMMHVDWFVRGKGRFMITEFVATEERTGAKFPLILTTGRILSQYNVGAQTRRTENSRWHEEDVLEIHPFDAELRGIVDGDLVALESRSGDIALKAKVSERMQPGVVYTTFHHAKTGANVITTDYSDWATNCPEYKVTAVQVRRTNRPSDWQAKFYEEDFSLTRIANSQDTTLDAAE</sequence>
<dbReference type="CDD" id="cd00207">
    <property type="entry name" value="fer2"/>
    <property type="match status" value="1"/>
</dbReference>
<keyword evidence="7 14" id="KW-0560">Oxidoreductase</keyword>
<comment type="caution">
    <text evidence="14">The sequence shown here is derived from an EMBL/GenBank/DDBJ whole genome shotgun (WGS) entry which is preliminary data.</text>
</comment>
<evidence type="ECO:0000256" key="8">
    <source>
        <dbReference type="ARBA" id="ARBA00023004"/>
    </source>
</evidence>
<accession>A0ABT8AW35</accession>
<dbReference type="RefSeq" id="WP_238287794.1">
    <property type="nucleotide sequence ID" value="NZ_BPQS01000011.1"/>
</dbReference>
<dbReference type="PIRSF" id="PIRSF036643">
    <property type="entry name" value="FDH_alpha"/>
    <property type="match status" value="1"/>
</dbReference>
<dbReference type="Gene3D" id="3.10.20.740">
    <property type="match status" value="1"/>
</dbReference>
<gene>
    <name evidence="14" type="primary">fdhF</name>
    <name evidence="14" type="ORF">QWZ18_26680</name>
</gene>
<dbReference type="InterPro" id="IPR001041">
    <property type="entry name" value="2Fe-2S_ferredoxin-type"/>
</dbReference>
<keyword evidence="15" id="KW-1185">Reference proteome</keyword>
<evidence type="ECO:0000259" key="13">
    <source>
        <dbReference type="PROSITE" id="PS51839"/>
    </source>
</evidence>
<dbReference type="Gene3D" id="3.30.70.20">
    <property type="match status" value="1"/>
</dbReference>
<dbReference type="EMBL" id="JAUFPT010000094">
    <property type="protein sequence ID" value="MDN3574177.1"/>
    <property type="molecule type" value="Genomic_DNA"/>
</dbReference>
<dbReference type="GO" id="GO:0008863">
    <property type="term" value="F:formate dehydrogenase (NAD+) activity"/>
    <property type="evidence" value="ECO:0007669"/>
    <property type="project" value="UniProtKB-EC"/>
</dbReference>
<feature type="domain" description="4Fe-4S Mo/W bis-MGD-type" evidence="12">
    <location>
        <begin position="242"/>
        <end position="298"/>
    </location>
</feature>
<dbReference type="PROSITE" id="PS51379">
    <property type="entry name" value="4FE4S_FER_2"/>
    <property type="match status" value="2"/>
</dbReference>
<dbReference type="SUPFAM" id="SSF54292">
    <property type="entry name" value="2Fe-2S ferredoxin-like"/>
    <property type="match status" value="1"/>
</dbReference>
<dbReference type="PANTHER" id="PTHR43105">
    <property type="entry name" value="RESPIRATORY NITRATE REDUCTASE"/>
    <property type="match status" value="1"/>
</dbReference>
<dbReference type="SMART" id="SM00926">
    <property type="entry name" value="Molybdop_Fe4S4"/>
    <property type="match status" value="1"/>
</dbReference>
<dbReference type="Pfam" id="PF12838">
    <property type="entry name" value="Fer4_7"/>
    <property type="match status" value="1"/>
</dbReference>
<evidence type="ECO:0000256" key="7">
    <source>
        <dbReference type="ARBA" id="ARBA00023002"/>
    </source>
</evidence>
<dbReference type="InterPro" id="IPR006656">
    <property type="entry name" value="Mopterin_OxRdtase"/>
</dbReference>
<dbReference type="InterPro" id="IPR006963">
    <property type="entry name" value="Mopterin_OxRdtase_4Fe-4S_dom"/>
</dbReference>
<feature type="domain" description="4Fe-4S ferredoxin-type" evidence="11">
    <location>
        <begin position="206"/>
        <end position="235"/>
    </location>
</feature>
<comment type="similarity">
    <text evidence="1">Belongs to the complex I 75 kDa subunit family.</text>
</comment>
<comment type="similarity">
    <text evidence="2">In the C-terminal section; belongs to the prokaryotic molybdopterin-containing oxidoreductase family.</text>
</comment>
<feature type="domain" description="4Fe-4S His(Cys)3-ligated-type" evidence="13">
    <location>
        <begin position="96"/>
        <end position="135"/>
    </location>
</feature>
<dbReference type="InterPro" id="IPR006478">
    <property type="entry name" value="Formate_DH_asu"/>
</dbReference>
<protein>
    <submittedName>
        <fullName evidence="14">Formate dehydrogenase subunit alpha</fullName>
        <ecNumber evidence="14">1.17.1.9</ecNumber>
    </submittedName>
</protein>
<dbReference type="InterPro" id="IPR041924">
    <property type="entry name" value="Formate_Dh-H_N"/>
</dbReference>
<dbReference type="Proteomes" id="UP001244297">
    <property type="component" value="Unassembled WGS sequence"/>
</dbReference>
<dbReference type="Gene3D" id="3.40.228.10">
    <property type="entry name" value="Dimethylsulfoxide Reductase, domain 2"/>
    <property type="match status" value="1"/>
</dbReference>
<evidence type="ECO:0000313" key="15">
    <source>
        <dbReference type="Proteomes" id="UP001244297"/>
    </source>
</evidence>
<keyword evidence="8" id="KW-0408">Iron</keyword>
<dbReference type="InterPro" id="IPR036010">
    <property type="entry name" value="2Fe-2S_ferredoxin-like_sf"/>
</dbReference>
<dbReference type="Gene3D" id="2.40.40.20">
    <property type="match status" value="1"/>
</dbReference>
<dbReference type="CDD" id="cd02753">
    <property type="entry name" value="MopB_Formate-Dh-H"/>
    <property type="match status" value="1"/>
</dbReference>
<keyword evidence="6" id="KW-0677">Repeat</keyword>
<name>A0ABT8AW35_9HYPH</name>
<dbReference type="Gene3D" id="3.40.50.740">
    <property type="match status" value="1"/>
</dbReference>
<dbReference type="PROSITE" id="PS00932">
    <property type="entry name" value="MOLYBDOPTERIN_PROK_3"/>
    <property type="match status" value="1"/>
</dbReference>
<keyword evidence="3" id="KW-0004">4Fe-4S</keyword>
<dbReference type="PROSITE" id="PS00198">
    <property type="entry name" value="4FE4S_FER_1"/>
    <property type="match status" value="2"/>
</dbReference>
<dbReference type="Pfam" id="PF10588">
    <property type="entry name" value="NADH-G_4Fe-4S_3"/>
    <property type="match status" value="1"/>
</dbReference>
<evidence type="ECO:0000256" key="2">
    <source>
        <dbReference type="ARBA" id="ARBA00007023"/>
    </source>
</evidence>
<dbReference type="Pfam" id="PF13510">
    <property type="entry name" value="Fer2_4"/>
    <property type="match status" value="1"/>
</dbReference>
<feature type="domain" description="4Fe-4S ferredoxin-type" evidence="11">
    <location>
        <begin position="164"/>
        <end position="195"/>
    </location>
</feature>
<dbReference type="PROSITE" id="PS51839">
    <property type="entry name" value="4FE4S_HC3"/>
    <property type="match status" value="1"/>
</dbReference>
<keyword evidence="4" id="KW-0001">2Fe-2S</keyword>
<evidence type="ECO:0000256" key="5">
    <source>
        <dbReference type="ARBA" id="ARBA00022723"/>
    </source>
</evidence>
<dbReference type="InterPro" id="IPR050123">
    <property type="entry name" value="Prok_molybdopt-oxidoreductase"/>
</dbReference>
<dbReference type="InterPro" id="IPR009010">
    <property type="entry name" value="Asp_de-COase-like_dom_sf"/>
</dbReference>
<dbReference type="InterPro" id="IPR017896">
    <property type="entry name" value="4Fe4S_Fe-S-bd"/>
</dbReference>
<evidence type="ECO:0000259" key="12">
    <source>
        <dbReference type="PROSITE" id="PS51669"/>
    </source>
</evidence>
<dbReference type="InterPro" id="IPR019574">
    <property type="entry name" value="NADH_UbQ_OxRdtase_Gsu_4Fe4S-bd"/>
</dbReference>
<dbReference type="Pfam" id="PF00384">
    <property type="entry name" value="Molybdopterin"/>
    <property type="match status" value="1"/>
</dbReference>
<organism evidence="14 15">
    <name type="scientific">Methylobacterium longum</name>
    <dbReference type="NCBI Taxonomy" id="767694"/>
    <lineage>
        <taxon>Bacteria</taxon>
        <taxon>Pseudomonadati</taxon>
        <taxon>Pseudomonadota</taxon>
        <taxon>Alphaproteobacteria</taxon>
        <taxon>Hyphomicrobiales</taxon>
        <taxon>Methylobacteriaceae</taxon>
        <taxon>Methylobacterium</taxon>
    </lineage>
</organism>
<evidence type="ECO:0000259" key="10">
    <source>
        <dbReference type="PROSITE" id="PS51085"/>
    </source>
</evidence>
<keyword evidence="5" id="KW-0479">Metal-binding</keyword>
<dbReference type="Gene3D" id="2.20.25.90">
    <property type="entry name" value="ADC-like domains"/>
    <property type="match status" value="1"/>
</dbReference>
<dbReference type="PROSITE" id="PS51669">
    <property type="entry name" value="4FE4S_MOW_BIS_MGD"/>
    <property type="match status" value="1"/>
</dbReference>
<dbReference type="SMART" id="SM00929">
    <property type="entry name" value="NADH-G_4Fe-4S_3"/>
    <property type="match status" value="1"/>
</dbReference>
<dbReference type="PANTHER" id="PTHR43105:SF14">
    <property type="entry name" value="FORMATE DEHYDROGENASE H"/>
    <property type="match status" value="1"/>
</dbReference>
<dbReference type="PROSITE" id="PS51085">
    <property type="entry name" value="2FE2S_FER_2"/>
    <property type="match status" value="1"/>
</dbReference>
<evidence type="ECO:0000256" key="1">
    <source>
        <dbReference type="ARBA" id="ARBA00005404"/>
    </source>
</evidence>
<dbReference type="SUPFAM" id="SSF54862">
    <property type="entry name" value="4Fe-4S ferredoxins"/>
    <property type="match status" value="1"/>
</dbReference>
<dbReference type="CDD" id="cd00508">
    <property type="entry name" value="MopB_CT_Fdh-Nap-like"/>
    <property type="match status" value="1"/>
</dbReference>
<evidence type="ECO:0000256" key="4">
    <source>
        <dbReference type="ARBA" id="ARBA00022714"/>
    </source>
</evidence>
<dbReference type="NCBIfam" id="TIGR01591">
    <property type="entry name" value="Fdh-alpha"/>
    <property type="match status" value="1"/>
</dbReference>
<dbReference type="SUPFAM" id="SSF50692">
    <property type="entry name" value="ADC-like"/>
    <property type="match status" value="1"/>
</dbReference>
<evidence type="ECO:0000256" key="6">
    <source>
        <dbReference type="ARBA" id="ARBA00022737"/>
    </source>
</evidence>
<dbReference type="InterPro" id="IPR017900">
    <property type="entry name" value="4Fe4S_Fe_S_CS"/>
</dbReference>
<reference evidence="15" key="1">
    <citation type="journal article" date="2019" name="Int. J. Syst. Evol. Microbiol.">
        <title>The Global Catalogue of Microorganisms (GCM) 10K type strain sequencing project: providing services to taxonomists for standard genome sequencing and annotation.</title>
        <authorList>
            <consortium name="The Broad Institute Genomics Platform"/>
            <consortium name="The Broad Institute Genome Sequencing Center for Infectious Disease"/>
            <person name="Wu L."/>
            <person name="Ma J."/>
        </authorList>
    </citation>
    <scope>NUCLEOTIDE SEQUENCE [LARGE SCALE GENOMIC DNA]</scope>
    <source>
        <strain evidence="15">CECT 7806</strain>
    </source>
</reference>
<dbReference type="EC" id="1.17.1.9" evidence="14"/>
<dbReference type="SUPFAM" id="SSF53706">
    <property type="entry name" value="Formate dehydrogenase/DMSO reductase, domains 1-3"/>
    <property type="match status" value="1"/>
</dbReference>
<dbReference type="InterPro" id="IPR006655">
    <property type="entry name" value="Mopterin_OxRdtase_prok_CS"/>
</dbReference>
<dbReference type="Pfam" id="PF04879">
    <property type="entry name" value="Molybdop_Fe4S4"/>
    <property type="match status" value="1"/>
</dbReference>
<evidence type="ECO:0000259" key="11">
    <source>
        <dbReference type="PROSITE" id="PS51379"/>
    </source>
</evidence>
<evidence type="ECO:0000313" key="14">
    <source>
        <dbReference type="EMBL" id="MDN3574177.1"/>
    </source>
</evidence>
<keyword evidence="9" id="KW-0411">Iron-sulfur</keyword>